<dbReference type="InterPro" id="IPR058245">
    <property type="entry name" value="NreC/VraR/RcsB-like_REC"/>
</dbReference>
<feature type="domain" description="HTH luxR-type" evidence="6">
    <location>
        <begin position="150"/>
        <end position="215"/>
    </location>
</feature>
<dbReference type="GO" id="GO:0006355">
    <property type="term" value="P:regulation of DNA-templated transcription"/>
    <property type="evidence" value="ECO:0007669"/>
    <property type="project" value="InterPro"/>
</dbReference>
<dbReference type="PANTHER" id="PTHR43214:SF24">
    <property type="entry name" value="TRANSCRIPTIONAL REGULATORY PROTEIN NARL-RELATED"/>
    <property type="match status" value="1"/>
</dbReference>
<dbReference type="PROSITE" id="PS50043">
    <property type="entry name" value="HTH_LUXR_2"/>
    <property type="match status" value="1"/>
</dbReference>
<keyword evidence="1 5" id="KW-0597">Phosphoprotein</keyword>
<dbReference type="PRINTS" id="PR00038">
    <property type="entry name" value="HTHLUXR"/>
</dbReference>
<accession>A0A544Y972</accession>
<evidence type="ECO:0000313" key="9">
    <source>
        <dbReference type="Proteomes" id="UP000316541"/>
    </source>
</evidence>
<evidence type="ECO:0000256" key="2">
    <source>
        <dbReference type="ARBA" id="ARBA00023015"/>
    </source>
</evidence>
<dbReference type="SMART" id="SM00448">
    <property type="entry name" value="REC"/>
    <property type="match status" value="1"/>
</dbReference>
<proteinExistence type="predicted"/>
<dbReference type="PROSITE" id="PS50110">
    <property type="entry name" value="RESPONSE_REGULATORY"/>
    <property type="match status" value="1"/>
</dbReference>
<name>A0A544Y972_9ACTN</name>
<keyword evidence="2" id="KW-0805">Transcription regulation</keyword>
<evidence type="ECO:0000256" key="5">
    <source>
        <dbReference type="PROSITE-ProRule" id="PRU00169"/>
    </source>
</evidence>
<dbReference type="InterPro" id="IPR039420">
    <property type="entry name" value="WalR-like"/>
</dbReference>
<keyword evidence="4" id="KW-0804">Transcription</keyword>
<dbReference type="Pfam" id="PF00196">
    <property type="entry name" value="GerE"/>
    <property type="match status" value="1"/>
</dbReference>
<sequence>MTMTVPVRVLLVDDHPIFLDGLRTALTGLPEIDVVDCAGDGLAALAAVARSRPDVVLMDLTMPGMNGVEATRRITARDDGPAVLVLTMHADDDSVYAAIRAGASGYLLKGSDRADVVRAVLAVAAGEAVFGPEIAQRVLRSFAEGPRGASPRPFPELTSRELEILDLVATGLGNQAIARRLSISPKTVRNSVSTILGKLHAADRGEAVARARAHGLGQATPGTAAHVPRRTL</sequence>
<dbReference type="InterPro" id="IPR011006">
    <property type="entry name" value="CheY-like_superfamily"/>
</dbReference>
<dbReference type="CDD" id="cd17535">
    <property type="entry name" value="REC_NarL-like"/>
    <property type="match status" value="1"/>
</dbReference>
<dbReference type="GO" id="GO:0000160">
    <property type="term" value="P:phosphorelay signal transduction system"/>
    <property type="evidence" value="ECO:0007669"/>
    <property type="project" value="InterPro"/>
</dbReference>
<evidence type="ECO:0000256" key="1">
    <source>
        <dbReference type="ARBA" id="ARBA00022553"/>
    </source>
</evidence>
<dbReference type="InterPro" id="IPR016032">
    <property type="entry name" value="Sig_transdc_resp-reg_C-effctor"/>
</dbReference>
<evidence type="ECO:0000259" key="7">
    <source>
        <dbReference type="PROSITE" id="PS50110"/>
    </source>
</evidence>
<dbReference type="AlphaFoldDB" id="A0A544Y972"/>
<dbReference type="InterPro" id="IPR001789">
    <property type="entry name" value="Sig_transdc_resp-reg_receiver"/>
</dbReference>
<gene>
    <name evidence="8" type="ORF">FLX08_35400</name>
</gene>
<evidence type="ECO:0000256" key="3">
    <source>
        <dbReference type="ARBA" id="ARBA00023125"/>
    </source>
</evidence>
<protein>
    <submittedName>
        <fullName evidence="8">Response regulator transcription factor</fullName>
    </submittedName>
</protein>
<reference evidence="8 9" key="1">
    <citation type="submission" date="2019-07" db="EMBL/GenBank/DDBJ databases">
        <title>Microbispora hainanensis DSM 45428.</title>
        <authorList>
            <person name="Thawai C."/>
        </authorList>
    </citation>
    <scope>NUCLEOTIDE SEQUENCE [LARGE SCALE GENOMIC DNA]</scope>
    <source>
        <strain evidence="8 9">DSM 45428</strain>
    </source>
</reference>
<feature type="modified residue" description="4-aspartylphosphate" evidence="5">
    <location>
        <position position="59"/>
    </location>
</feature>
<evidence type="ECO:0000313" key="8">
    <source>
        <dbReference type="EMBL" id="TQS13122.1"/>
    </source>
</evidence>
<evidence type="ECO:0000256" key="4">
    <source>
        <dbReference type="ARBA" id="ARBA00023163"/>
    </source>
</evidence>
<dbReference type="InterPro" id="IPR000792">
    <property type="entry name" value="Tscrpt_reg_LuxR_C"/>
</dbReference>
<dbReference type="Proteomes" id="UP000316541">
    <property type="component" value="Unassembled WGS sequence"/>
</dbReference>
<keyword evidence="3" id="KW-0238">DNA-binding</keyword>
<dbReference type="CDD" id="cd06170">
    <property type="entry name" value="LuxR_C_like"/>
    <property type="match status" value="1"/>
</dbReference>
<dbReference type="SUPFAM" id="SSF52172">
    <property type="entry name" value="CheY-like"/>
    <property type="match status" value="1"/>
</dbReference>
<dbReference type="Gene3D" id="3.40.50.2300">
    <property type="match status" value="1"/>
</dbReference>
<feature type="domain" description="Response regulatory" evidence="7">
    <location>
        <begin position="8"/>
        <end position="124"/>
    </location>
</feature>
<organism evidence="8 9">
    <name type="scientific">Microbispora hainanensis</name>
    <dbReference type="NCBI Taxonomy" id="568844"/>
    <lineage>
        <taxon>Bacteria</taxon>
        <taxon>Bacillati</taxon>
        <taxon>Actinomycetota</taxon>
        <taxon>Actinomycetes</taxon>
        <taxon>Streptosporangiales</taxon>
        <taxon>Streptosporangiaceae</taxon>
        <taxon>Microbispora</taxon>
    </lineage>
</organism>
<evidence type="ECO:0000259" key="6">
    <source>
        <dbReference type="PROSITE" id="PS50043"/>
    </source>
</evidence>
<dbReference type="SUPFAM" id="SSF46894">
    <property type="entry name" value="C-terminal effector domain of the bipartite response regulators"/>
    <property type="match status" value="1"/>
</dbReference>
<dbReference type="GO" id="GO:0003677">
    <property type="term" value="F:DNA binding"/>
    <property type="evidence" value="ECO:0007669"/>
    <property type="project" value="UniProtKB-KW"/>
</dbReference>
<dbReference type="PANTHER" id="PTHR43214">
    <property type="entry name" value="TWO-COMPONENT RESPONSE REGULATOR"/>
    <property type="match status" value="1"/>
</dbReference>
<dbReference type="EMBL" id="VIRM01000066">
    <property type="protein sequence ID" value="TQS13122.1"/>
    <property type="molecule type" value="Genomic_DNA"/>
</dbReference>
<dbReference type="SMART" id="SM00421">
    <property type="entry name" value="HTH_LUXR"/>
    <property type="match status" value="1"/>
</dbReference>
<dbReference type="Pfam" id="PF00072">
    <property type="entry name" value="Response_reg"/>
    <property type="match status" value="1"/>
</dbReference>
<comment type="caution">
    <text evidence="8">The sequence shown here is derived from an EMBL/GenBank/DDBJ whole genome shotgun (WGS) entry which is preliminary data.</text>
</comment>